<dbReference type="HOGENOM" id="CLU_669970_0_0_1"/>
<feature type="signal peptide" evidence="2">
    <location>
        <begin position="1"/>
        <end position="26"/>
    </location>
</feature>
<keyword evidence="2" id="KW-0732">Signal</keyword>
<reference evidence="3 4" key="1">
    <citation type="journal article" date="2004" name="Science">
        <title>The genome of the diatom Thalassiosira pseudonana: ecology, evolution, and metabolism.</title>
        <authorList>
            <person name="Armbrust E.V."/>
            <person name="Berges J.A."/>
            <person name="Bowler C."/>
            <person name="Green B.R."/>
            <person name="Martinez D."/>
            <person name="Putnam N.H."/>
            <person name="Zhou S."/>
            <person name="Allen A.E."/>
            <person name="Apt K.E."/>
            <person name="Bechner M."/>
            <person name="Brzezinski M.A."/>
            <person name="Chaal B.K."/>
            <person name="Chiovitti A."/>
            <person name="Davis A.K."/>
            <person name="Demarest M.S."/>
            <person name="Detter J.C."/>
            <person name="Glavina T."/>
            <person name="Goodstein D."/>
            <person name="Hadi M.Z."/>
            <person name="Hellsten U."/>
            <person name="Hildebrand M."/>
            <person name="Jenkins B.D."/>
            <person name="Jurka J."/>
            <person name="Kapitonov V.V."/>
            <person name="Kroger N."/>
            <person name="Lau W.W."/>
            <person name="Lane T.W."/>
            <person name="Larimer F.W."/>
            <person name="Lippmeier J.C."/>
            <person name="Lucas S."/>
            <person name="Medina M."/>
            <person name="Montsant A."/>
            <person name="Obornik M."/>
            <person name="Parker M.S."/>
            <person name="Palenik B."/>
            <person name="Pazour G.J."/>
            <person name="Richardson P.M."/>
            <person name="Rynearson T.A."/>
            <person name="Saito M.A."/>
            <person name="Schwartz D.C."/>
            <person name="Thamatrakoln K."/>
            <person name="Valentin K."/>
            <person name="Vardi A."/>
            <person name="Wilkerson F.P."/>
            <person name="Rokhsar D.S."/>
        </authorList>
    </citation>
    <scope>NUCLEOTIDE SEQUENCE [LARGE SCALE GENOMIC DNA]</scope>
    <source>
        <strain evidence="3 4">CCMP1335</strain>
    </source>
</reference>
<dbReference type="eggNOG" id="ENOG502R95Z">
    <property type="taxonomic scope" value="Eukaryota"/>
</dbReference>
<dbReference type="GeneID" id="7450470"/>
<sequence length="411" mass="44437">MNNRTLLLIIASICFISSSSINIAKAADVVAEDETKYECPKDHAFVTTCTGSSDDGGGAVAADAGADEVDDEAIYFEEVAREALQDDLSSHEQFSNDDDDFDDLVDEVLEESVKEETFQQQQQPPPSTNKQSSSFEQQQQNAFTSNSNSNNSNQNDYCDADPDLATTAMQQLKHQITTLTHKYYDPLPEKGKCAIGTVCGFAASRITMGVANRVFRLVGATWVAAEVLHTSGFCDESKRSHCTQHTNNVSSLLYTSLHHSTLVTTPMVIDAKTIVLTLAIVAVAGYFGLQFIRRFALSIAQENHDANLAMDMSVEAKRAKRERDADAAASAAFAKVEPFLPNSVVSKGMSPSQAQVPVAKPPSALSGGLHVQPSAPSSGGLQIIKNETVDAMNDEEDPFVQEGDVVKDEER</sequence>
<gene>
    <name evidence="3" type="ORF">THAPSDRAFT_2974</name>
</gene>
<evidence type="ECO:0000256" key="2">
    <source>
        <dbReference type="SAM" id="SignalP"/>
    </source>
</evidence>
<dbReference type="PaxDb" id="35128-Thaps2974"/>
<proteinExistence type="predicted"/>
<feature type="compositionally biased region" description="Low complexity" evidence="1">
    <location>
        <begin position="137"/>
        <end position="155"/>
    </location>
</feature>
<dbReference type="Proteomes" id="UP000001449">
    <property type="component" value="Chromosome 2"/>
</dbReference>
<evidence type="ECO:0000256" key="1">
    <source>
        <dbReference type="SAM" id="MobiDB-lite"/>
    </source>
</evidence>
<reference evidence="3 4" key="2">
    <citation type="journal article" date="2008" name="Nature">
        <title>The Phaeodactylum genome reveals the evolutionary history of diatom genomes.</title>
        <authorList>
            <person name="Bowler C."/>
            <person name="Allen A.E."/>
            <person name="Badger J.H."/>
            <person name="Grimwood J."/>
            <person name="Jabbari K."/>
            <person name="Kuo A."/>
            <person name="Maheswari U."/>
            <person name="Martens C."/>
            <person name="Maumus F."/>
            <person name="Otillar R.P."/>
            <person name="Rayko E."/>
            <person name="Salamov A."/>
            <person name="Vandepoele K."/>
            <person name="Beszteri B."/>
            <person name="Gruber A."/>
            <person name="Heijde M."/>
            <person name="Katinka M."/>
            <person name="Mock T."/>
            <person name="Valentin K."/>
            <person name="Verret F."/>
            <person name="Berges J.A."/>
            <person name="Brownlee C."/>
            <person name="Cadoret J.P."/>
            <person name="Chiovitti A."/>
            <person name="Choi C.J."/>
            <person name="Coesel S."/>
            <person name="De Martino A."/>
            <person name="Detter J.C."/>
            <person name="Durkin C."/>
            <person name="Falciatore A."/>
            <person name="Fournet J."/>
            <person name="Haruta M."/>
            <person name="Huysman M.J."/>
            <person name="Jenkins B.D."/>
            <person name="Jiroutova K."/>
            <person name="Jorgensen R.E."/>
            <person name="Joubert Y."/>
            <person name="Kaplan A."/>
            <person name="Kroger N."/>
            <person name="Kroth P.G."/>
            <person name="La Roche J."/>
            <person name="Lindquist E."/>
            <person name="Lommer M."/>
            <person name="Martin-Jezequel V."/>
            <person name="Lopez P.J."/>
            <person name="Lucas S."/>
            <person name="Mangogna M."/>
            <person name="McGinnis K."/>
            <person name="Medlin L.K."/>
            <person name="Montsant A."/>
            <person name="Oudot-Le Secq M.P."/>
            <person name="Napoli C."/>
            <person name="Obornik M."/>
            <person name="Parker M.S."/>
            <person name="Petit J.L."/>
            <person name="Porcel B.M."/>
            <person name="Poulsen N."/>
            <person name="Robison M."/>
            <person name="Rychlewski L."/>
            <person name="Rynearson T.A."/>
            <person name="Schmutz J."/>
            <person name="Shapiro H."/>
            <person name="Siaut M."/>
            <person name="Stanley M."/>
            <person name="Sussman M.R."/>
            <person name="Taylor A.R."/>
            <person name="Vardi A."/>
            <person name="von Dassow P."/>
            <person name="Vyverman W."/>
            <person name="Willis A."/>
            <person name="Wyrwicz L.S."/>
            <person name="Rokhsar D.S."/>
            <person name="Weissenbach J."/>
            <person name="Armbrust E.V."/>
            <person name="Green B.R."/>
            <person name="Van de Peer Y."/>
            <person name="Grigoriev I.V."/>
        </authorList>
    </citation>
    <scope>NUCLEOTIDE SEQUENCE [LARGE SCALE GENOMIC DNA]</scope>
    <source>
        <strain evidence="3 4">CCMP1335</strain>
    </source>
</reference>
<evidence type="ECO:0000313" key="3">
    <source>
        <dbReference type="EMBL" id="EED95525.1"/>
    </source>
</evidence>
<dbReference type="EMBL" id="CM000639">
    <property type="protein sequence ID" value="EED95525.1"/>
    <property type="molecule type" value="Genomic_DNA"/>
</dbReference>
<feature type="chain" id="PRO_5002865975" evidence="2">
    <location>
        <begin position="27"/>
        <end position="411"/>
    </location>
</feature>
<dbReference type="KEGG" id="tps:THAPSDRAFT_2974"/>
<name>B8BVW2_THAPS</name>
<feature type="region of interest" description="Disordered" evidence="1">
    <location>
        <begin position="353"/>
        <end position="411"/>
    </location>
</feature>
<dbReference type="AlphaFoldDB" id="B8BVW2"/>
<feature type="region of interest" description="Disordered" evidence="1">
    <location>
        <begin position="112"/>
        <end position="161"/>
    </location>
</feature>
<evidence type="ECO:0000313" key="4">
    <source>
        <dbReference type="Proteomes" id="UP000001449"/>
    </source>
</evidence>
<dbReference type="InParanoid" id="B8BVW2"/>
<dbReference type="RefSeq" id="XP_002288082.1">
    <property type="nucleotide sequence ID" value="XM_002288046.1"/>
</dbReference>
<organism evidence="3 4">
    <name type="scientific">Thalassiosira pseudonana</name>
    <name type="common">Marine diatom</name>
    <name type="synonym">Cyclotella nana</name>
    <dbReference type="NCBI Taxonomy" id="35128"/>
    <lineage>
        <taxon>Eukaryota</taxon>
        <taxon>Sar</taxon>
        <taxon>Stramenopiles</taxon>
        <taxon>Ochrophyta</taxon>
        <taxon>Bacillariophyta</taxon>
        <taxon>Coscinodiscophyceae</taxon>
        <taxon>Thalassiosirophycidae</taxon>
        <taxon>Thalassiosirales</taxon>
        <taxon>Thalassiosiraceae</taxon>
        <taxon>Thalassiosira</taxon>
    </lineage>
</organism>
<protein>
    <submittedName>
        <fullName evidence="3">Uncharacterized protein</fullName>
    </submittedName>
</protein>
<keyword evidence="4" id="KW-1185">Reference proteome</keyword>
<accession>B8BVW2</accession>